<name>A0A2P8I566_SACCR</name>
<organism evidence="1 2">
    <name type="scientific">Saccharothrix carnea</name>
    <dbReference type="NCBI Taxonomy" id="1280637"/>
    <lineage>
        <taxon>Bacteria</taxon>
        <taxon>Bacillati</taxon>
        <taxon>Actinomycetota</taxon>
        <taxon>Actinomycetes</taxon>
        <taxon>Pseudonocardiales</taxon>
        <taxon>Pseudonocardiaceae</taxon>
        <taxon>Saccharothrix</taxon>
    </lineage>
</organism>
<dbReference type="EMBL" id="PYAX01000008">
    <property type="protein sequence ID" value="PSL53619.1"/>
    <property type="molecule type" value="Genomic_DNA"/>
</dbReference>
<gene>
    <name evidence="1" type="ORF">B0I31_10866</name>
</gene>
<dbReference type="RefSeq" id="WP_106617635.1">
    <property type="nucleotide sequence ID" value="NZ_PYAX01000008.1"/>
</dbReference>
<dbReference type="Proteomes" id="UP000241118">
    <property type="component" value="Unassembled WGS sequence"/>
</dbReference>
<dbReference type="OrthoDB" id="4963711at2"/>
<protein>
    <submittedName>
        <fullName evidence="1">Uncharacterized protein</fullName>
    </submittedName>
</protein>
<comment type="caution">
    <text evidence="1">The sequence shown here is derived from an EMBL/GenBank/DDBJ whole genome shotgun (WGS) entry which is preliminary data.</text>
</comment>
<evidence type="ECO:0000313" key="1">
    <source>
        <dbReference type="EMBL" id="PSL53619.1"/>
    </source>
</evidence>
<accession>A0A2P8I566</accession>
<sequence length="144" mass="14967">MPDIPTPRLVALWAAVDAVPVEDAPGWAAHWLVAGHDGDDVRTLAGLSGKHAGEVRDVLPAALADCGASIPSADVATAALSFTRVARMFTDDRAGYRWAAQKAAEIVEDSPTHAVAGLPLSTLTDSSDEAEVSRACAEHLATWG</sequence>
<reference evidence="1 2" key="1">
    <citation type="submission" date="2018-03" db="EMBL/GenBank/DDBJ databases">
        <title>Genomic Encyclopedia of Type Strains, Phase III (KMG-III): the genomes of soil and plant-associated and newly described type strains.</title>
        <authorList>
            <person name="Whitman W."/>
        </authorList>
    </citation>
    <scope>NUCLEOTIDE SEQUENCE [LARGE SCALE GENOMIC DNA]</scope>
    <source>
        <strain evidence="1 2">CGMCC 4.7097</strain>
    </source>
</reference>
<keyword evidence="2" id="KW-1185">Reference proteome</keyword>
<evidence type="ECO:0000313" key="2">
    <source>
        <dbReference type="Proteomes" id="UP000241118"/>
    </source>
</evidence>
<dbReference type="AlphaFoldDB" id="A0A2P8I566"/>
<proteinExistence type="predicted"/>